<evidence type="ECO:0000313" key="2">
    <source>
        <dbReference type="Proteomes" id="UP000186890"/>
    </source>
</evidence>
<dbReference type="Proteomes" id="UP000186890">
    <property type="component" value="Unassembled WGS sequence"/>
</dbReference>
<name>A0A1Q8EAM8_9STRE</name>
<dbReference type="EMBL" id="MSJM01000001">
    <property type="protein sequence ID" value="OLF48850.1"/>
    <property type="molecule type" value="Genomic_DNA"/>
</dbReference>
<reference evidence="2" key="1">
    <citation type="submission" date="2016-12" db="EMBL/GenBank/DDBJ databases">
        <authorList>
            <person name="Gulvik C.A."/>
        </authorList>
    </citation>
    <scope>NUCLEOTIDE SEQUENCE [LARGE SCALE GENOMIC DNA]</scope>
    <source>
        <strain evidence="2">NED12-00049-6B</strain>
    </source>
</reference>
<sequence>MRLRDKNYDVRALKNRQKIREAAEEIVFLGRHVYFPRFQLAFKYHDIRALKNRQKIREAAEEIVFLGRHVYFPRF</sequence>
<keyword evidence="2" id="KW-1185">Reference proteome</keyword>
<dbReference type="AlphaFoldDB" id="A0A1Q8EAM8"/>
<organism evidence="1 2">
    <name type="scientific">Streptococcus cuniculi</name>
    <dbReference type="NCBI Taxonomy" id="1432788"/>
    <lineage>
        <taxon>Bacteria</taxon>
        <taxon>Bacillati</taxon>
        <taxon>Bacillota</taxon>
        <taxon>Bacilli</taxon>
        <taxon>Lactobacillales</taxon>
        <taxon>Streptococcaceae</taxon>
        <taxon>Streptococcus</taxon>
    </lineage>
</organism>
<comment type="caution">
    <text evidence="1">The sequence shown here is derived from an EMBL/GenBank/DDBJ whole genome shotgun (WGS) entry which is preliminary data.</text>
</comment>
<protein>
    <submittedName>
        <fullName evidence="1">Uncharacterized protein</fullName>
    </submittedName>
</protein>
<accession>A0A1Q8EAM8</accession>
<evidence type="ECO:0000313" key="1">
    <source>
        <dbReference type="EMBL" id="OLF48850.1"/>
    </source>
</evidence>
<gene>
    <name evidence="1" type="ORF">BU202_00745</name>
</gene>
<proteinExistence type="predicted"/>